<dbReference type="Proteomes" id="UP000814128">
    <property type="component" value="Unassembled WGS sequence"/>
</dbReference>
<keyword evidence="2" id="KW-1185">Reference proteome</keyword>
<proteinExistence type="predicted"/>
<evidence type="ECO:0000313" key="1">
    <source>
        <dbReference type="EMBL" id="KAI0030078.1"/>
    </source>
</evidence>
<reference evidence="1" key="2">
    <citation type="journal article" date="2022" name="New Phytol.">
        <title>Evolutionary transition to the ectomycorrhizal habit in the genomes of a hyperdiverse lineage of mushroom-forming fungi.</title>
        <authorList>
            <person name="Looney B."/>
            <person name="Miyauchi S."/>
            <person name="Morin E."/>
            <person name="Drula E."/>
            <person name="Courty P.E."/>
            <person name="Kohler A."/>
            <person name="Kuo A."/>
            <person name="LaButti K."/>
            <person name="Pangilinan J."/>
            <person name="Lipzen A."/>
            <person name="Riley R."/>
            <person name="Andreopoulos W."/>
            <person name="He G."/>
            <person name="Johnson J."/>
            <person name="Nolan M."/>
            <person name="Tritt A."/>
            <person name="Barry K.W."/>
            <person name="Grigoriev I.V."/>
            <person name="Nagy L.G."/>
            <person name="Hibbett D."/>
            <person name="Henrissat B."/>
            <person name="Matheny P.B."/>
            <person name="Labbe J."/>
            <person name="Martin F.M."/>
        </authorList>
    </citation>
    <scope>NUCLEOTIDE SEQUENCE</scope>
    <source>
        <strain evidence="1">EC-137</strain>
    </source>
</reference>
<accession>A0ACB8QEQ9</accession>
<gene>
    <name evidence="1" type="ORF">K488DRAFT_72493</name>
</gene>
<comment type="caution">
    <text evidence="1">The sequence shown here is derived from an EMBL/GenBank/DDBJ whole genome shotgun (WGS) entry which is preliminary data.</text>
</comment>
<protein>
    <submittedName>
        <fullName evidence="1">Uncharacterized protein</fullName>
    </submittedName>
</protein>
<sequence length="208" mass="23379">MTVVDSFRTNATTCEVGTLIPSTRYSAWPEDVTGLERIMLMARGELQRLLSTFFAETISIKTIYANTSPRTTPASPEQPITQKREVHLVCKGKTVCVATSTVTLTSPECERLFLDDKYAVGQMFRKMGTPANFDLLDTGVCVDDVTGKRELWRRYVLAMPGFECEIVETFPDRDMFTRGAAWLTDEPVRQFGAVEAKRRYANNVPVMA</sequence>
<name>A0ACB8QEQ9_9AGAM</name>
<reference evidence="1" key="1">
    <citation type="submission" date="2021-02" db="EMBL/GenBank/DDBJ databases">
        <authorList>
            <consortium name="DOE Joint Genome Institute"/>
            <person name="Ahrendt S."/>
            <person name="Looney B.P."/>
            <person name="Miyauchi S."/>
            <person name="Morin E."/>
            <person name="Drula E."/>
            <person name="Courty P.E."/>
            <person name="Chicoki N."/>
            <person name="Fauchery L."/>
            <person name="Kohler A."/>
            <person name="Kuo A."/>
            <person name="Labutti K."/>
            <person name="Pangilinan J."/>
            <person name="Lipzen A."/>
            <person name="Riley R."/>
            <person name="Andreopoulos W."/>
            <person name="He G."/>
            <person name="Johnson J."/>
            <person name="Barry K.W."/>
            <person name="Grigoriev I.V."/>
            <person name="Nagy L."/>
            <person name="Hibbett D."/>
            <person name="Henrissat B."/>
            <person name="Matheny P.B."/>
            <person name="Labbe J."/>
            <person name="Martin F."/>
        </authorList>
    </citation>
    <scope>NUCLEOTIDE SEQUENCE</scope>
    <source>
        <strain evidence="1">EC-137</strain>
    </source>
</reference>
<dbReference type="EMBL" id="MU273641">
    <property type="protein sequence ID" value="KAI0030078.1"/>
    <property type="molecule type" value="Genomic_DNA"/>
</dbReference>
<organism evidence="1 2">
    <name type="scientific">Vararia minispora EC-137</name>
    <dbReference type="NCBI Taxonomy" id="1314806"/>
    <lineage>
        <taxon>Eukaryota</taxon>
        <taxon>Fungi</taxon>
        <taxon>Dikarya</taxon>
        <taxon>Basidiomycota</taxon>
        <taxon>Agaricomycotina</taxon>
        <taxon>Agaricomycetes</taxon>
        <taxon>Russulales</taxon>
        <taxon>Lachnocladiaceae</taxon>
        <taxon>Vararia</taxon>
    </lineage>
</organism>
<evidence type="ECO:0000313" key="2">
    <source>
        <dbReference type="Proteomes" id="UP000814128"/>
    </source>
</evidence>